<dbReference type="Proteomes" id="UP000051679">
    <property type="component" value="Unassembled WGS sequence"/>
</dbReference>
<keyword evidence="2" id="KW-1185">Reference proteome</keyword>
<evidence type="ECO:0000313" key="2">
    <source>
        <dbReference type="Proteomes" id="UP000051679"/>
    </source>
</evidence>
<dbReference type="AlphaFoldDB" id="A0A0R1ZQD9"/>
<name>A0A0R1ZQD9_9LACO</name>
<gene>
    <name evidence="1" type="ORF">FC18_GL001783</name>
</gene>
<dbReference type="EMBL" id="AYYO01000001">
    <property type="protein sequence ID" value="KRM56650.1"/>
    <property type="molecule type" value="Genomic_DNA"/>
</dbReference>
<dbReference type="PATRIC" id="fig|1291052.5.peg.1836"/>
<evidence type="ECO:0000313" key="1">
    <source>
        <dbReference type="EMBL" id="KRM56650.1"/>
    </source>
</evidence>
<accession>A0A0R1ZQD9</accession>
<dbReference type="STRING" id="1291052.FC18_GL001783"/>
<comment type="caution">
    <text evidence="1">The sequence shown here is derived from an EMBL/GenBank/DDBJ whole genome shotgun (WGS) entry which is preliminary data.</text>
</comment>
<sequence length="385" mass="43358">MYVEFDAKRRLKRMLPKKHFSLHDAQAQVVEAERVARQQGWQDEALINLCEDSGALVYSEVLEFGHDYTYLSNLQLIVQHSFDTVLKDAATEEEKAALQKQIRDAIEAENAPKGDPVPAEPDEYVEPQEVVLQAAHTPVAKKKEHKPRRSWHLPRFHLPHIVLPHVPVKAIGTVLATLVVAAALIGIVVYAKTRPAPAPPTYATLIEKGKYLQAGNLYPDKRAAIENKLVKKNEVSDLKRFVAKYPTADGRFDLAFIYKQYARVVTASQKASMTNTRKAKLAVAYYQERQYDQAKLLNEQLGSQQFSKLIALGYVSDAQFDKATALNTQLKDPTISKAIEVGKKYQAAIVEYKKQASDSKRTAAERAEAKQNVATFEQQLKSFRR</sequence>
<reference evidence="1 2" key="1">
    <citation type="journal article" date="2015" name="Genome Announc.">
        <title>Expanding the biotechnology potential of lactobacilli through comparative genomics of 213 strains and associated genera.</title>
        <authorList>
            <person name="Sun Z."/>
            <person name="Harris H.M."/>
            <person name="McCann A."/>
            <person name="Guo C."/>
            <person name="Argimon S."/>
            <person name="Zhang W."/>
            <person name="Yang X."/>
            <person name="Jeffery I.B."/>
            <person name="Cooney J.C."/>
            <person name="Kagawa T.F."/>
            <person name="Liu W."/>
            <person name="Song Y."/>
            <person name="Salvetti E."/>
            <person name="Wrobel A."/>
            <person name="Rasinkangas P."/>
            <person name="Parkhill J."/>
            <person name="Rea M.C."/>
            <person name="O'Sullivan O."/>
            <person name="Ritari J."/>
            <person name="Douillard F.P."/>
            <person name="Paul Ross R."/>
            <person name="Yang R."/>
            <person name="Briner A.E."/>
            <person name="Felis G.E."/>
            <person name="de Vos W.M."/>
            <person name="Barrangou R."/>
            <person name="Klaenhammer T.R."/>
            <person name="Caufield P.W."/>
            <person name="Cui Y."/>
            <person name="Zhang H."/>
            <person name="O'Toole P.W."/>
        </authorList>
    </citation>
    <scope>NUCLEOTIDE SEQUENCE [LARGE SCALE GENOMIC DNA]</scope>
    <source>
        <strain evidence="1 2">DSM 20505</strain>
    </source>
</reference>
<organism evidence="1 2">
    <name type="scientific">Lacticaseibacillus sharpeae JCM 1186 = DSM 20505</name>
    <dbReference type="NCBI Taxonomy" id="1291052"/>
    <lineage>
        <taxon>Bacteria</taxon>
        <taxon>Bacillati</taxon>
        <taxon>Bacillota</taxon>
        <taxon>Bacilli</taxon>
        <taxon>Lactobacillales</taxon>
        <taxon>Lactobacillaceae</taxon>
        <taxon>Lacticaseibacillus</taxon>
    </lineage>
</organism>
<protein>
    <submittedName>
        <fullName evidence="1">Uncharacterized protein</fullName>
    </submittedName>
</protein>
<dbReference type="RefSeq" id="WP_056975261.1">
    <property type="nucleotide sequence ID" value="NZ_AYYO01000001.1"/>
</dbReference>
<proteinExistence type="predicted"/>
<dbReference type="OrthoDB" id="2330113at2"/>